<dbReference type="GO" id="GO:0003729">
    <property type="term" value="F:mRNA binding"/>
    <property type="evidence" value="ECO:0007669"/>
    <property type="project" value="TreeGrafter"/>
</dbReference>
<dbReference type="FunFam" id="1.25.40.180:FF:000003">
    <property type="entry name" value="Putative eukaryotic translation initiation factor 4 gamma 1"/>
    <property type="match status" value="1"/>
</dbReference>
<keyword evidence="2" id="KW-0396">Initiation factor</keyword>
<feature type="domain" description="MI" evidence="8">
    <location>
        <begin position="1245"/>
        <end position="1367"/>
    </location>
</feature>
<dbReference type="Gene3D" id="1.25.40.180">
    <property type="match status" value="3"/>
</dbReference>
<comment type="caution">
    <text evidence="9">The sequence shown here is derived from an EMBL/GenBank/DDBJ whole genome shotgun (WGS) entry which is preliminary data.</text>
</comment>
<organism evidence="9 10">
    <name type="scientific">Tychaedon coryphoeus</name>
    <name type="common">Karoo scrub-robin</name>
    <name type="synonym">Erythropygia coryphaeus</name>
    <dbReference type="NCBI Taxonomy" id="614051"/>
    <lineage>
        <taxon>Eukaryota</taxon>
        <taxon>Metazoa</taxon>
        <taxon>Chordata</taxon>
        <taxon>Craniata</taxon>
        <taxon>Vertebrata</taxon>
        <taxon>Euteleostomi</taxon>
        <taxon>Archelosauria</taxon>
        <taxon>Archosauria</taxon>
        <taxon>Dinosauria</taxon>
        <taxon>Saurischia</taxon>
        <taxon>Theropoda</taxon>
        <taxon>Coelurosauria</taxon>
        <taxon>Aves</taxon>
        <taxon>Neognathae</taxon>
        <taxon>Neoaves</taxon>
        <taxon>Telluraves</taxon>
        <taxon>Australaves</taxon>
        <taxon>Passeriformes</taxon>
        <taxon>Muscicapidae</taxon>
        <taxon>Cercotrichas</taxon>
    </lineage>
</organism>
<gene>
    <name evidence="9" type="primary">Eif4g1</name>
    <name evidence="9" type="ORF">CERCOR_R09645</name>
</gene>
<dbReference type="PROSITE" id="PS51366">
    <property type="entry name" value="MI"/>
    <property type="match status" value="1"/>
</dbReference>
<feature type="region of interest" description="Disordered" evidence="6">
    <location>
        <begin position="341"/>
        <end position="471"/>
    </location>
</feature>
<evidence type="ECO:0000313" key="10">
    <source>
        <dbReference type="Proteomes" id="UP000631545"/>
    </source>
</evidence>
<feature type="compositionally biased region" description="Low complexity" evidence="6">
    <location>
        <begin position="349"/>
        <end position="358"/>
    </location>
</feature>
<feature type="non-terminal residue" evidence="9">
    <location>
        <position position="1542"/>
    </location>
</feature>
<feature type="compositionally biased region" description="Pro residues" evidence="6">
    <location>
        <begin position="14"/>
        <end position="29"/>
    </location>
</feature>
<dbReference type="GO" id="GO:0003743">
    <property type="term" value="F:translation initiation factor activity"/>
    <property type="evidence" value="ECO:0007669"/>
    <property type="project" value="UniProtKB-KW"/>
</dbReference>
<evidence type="ECO:0000256" key="3">
    <source>
        <dbReference type="ARBA" id="ARBA00022553"/>
    </source>
</evidence>
<evidence type="ECO:0000256" key="1">
    <source>
        <dbReference type="ARBA" id="ARBA00005775"/>
    </source>
</evidence>
<keyword evidence="10" id="KW-1185">Reference proteome</keyword>
<reference evidence="9" key="1">
    <citation type="submission" date="2019-09" db="EMBL/GenBank/DDBJ databases">
        <title>Bird 10,000 Genomes (B10K) Project - Family phase.</title>
        <authorList>
            <person name="Zhang G."/>
        </authorList>
    </citation>
    <scope>NUCLEOTIDE SEQUENCE</scope>
    <source>
        <strain evidence="9">OUT-0024</strain>
        <tissue evidence="9">Muscle</tissue>
    </source>
</reference>
<feature type="non-terminal residue" evidence="9">
    <location>
        <position position="1"/>
    </location>
</feature>
<feature type="region of interest" description="Disordered" evidence="6">
    <location>
        <begin position="188"/>
        <end position="224"/>
    </location>
</feature>
<feature type="compositionally biased region" description="Polar residues" evidence="6">
    <location>
        <begin position="1112"/>
        <end position="1128"/>
    </location>
</feature>
<dbReference type="CDD" id="cd11559">
    <property type="entry name" value="W2_eIF4G1_like"/>
    <property type="match status" value="1"/>
</dbReference>
<dbReference type="PROSITE" id="PS51363">
    <property type="entry name" value="W2"/>
    <property type="match status" value="1"/>
</dbReference>
<dbReference type="EMBL" id="WBND01001024">
    <property type="protein sequence ID" value="NXC89952.1"/>
    <property type="molecule type" value="Genomic_DNA"/>
</dbReference>
<protein>
    <submittedName>
        <fullName evidence="9">IF4G1 factor</fullName>
    </submittedName>
</protein>
<comment type="similarity">
    <text evidence="1">Belongs to the eukaryotic initiation factor 4G family.</text>
</comment>
<feature type="compositionally biased region" description="Pro residues" evidence="6">
    <location>
        <begin position="311"/>
        <end position="323"/>
    </location>
</feature>
<dbReference type="SUPFAM" id="SSF48371">
    <property type="entry name" value="ARM repeat"/>
    <property type="match status" value="3"/>
</dbReference>
<evidence type="ECO:0000259" key="7">
    <source>
        <dbReference type="PROSITE" id="PS51363"/>
    </source>
</evidence>
<dbReference type="PANTHER" id="PTHR23253:SF10">
    <property type="entry name" value="EUKARYOTIC TRANSLATION INITIATION FACTOR 4 GAMMA 1"/>
    <property type="match status" value="1"/>
</dbReference>
<evidence type="ECO:0000313" key="9">
    <source>
        <dbReference type="EMBL" id="NXC89952.1"/>
    </source>
</evidence>
<feature type="region of interest" description="Disordered" evidence="6">
    <location>
        <begin position="1"/>
        <end position="83"/>
    </location>
</feature>
<dbReference type="Pfam" id="PF02854">
    <property type="entry name" value="MIF4G"/>
    <property type="match status" value="1"/>
</dbReference>
<feature type="compositionally biased region" description="Polar residues" evidence="6">
    <location>
        <begin position="40"/>
        <end position="61"/>
    </location>
</feature>
<feature type="region of interest" description="Disordered" evidence="6">
    <location>
        <begin position="698"/>
        <end position="717"/>
    </location>
</feature>
<feature type="compositionally biased region" description="Low complexity" evidence="6">
    <location>
        <begin position="1100"/>
        <end position="1110"/>
    </location>
</feature>
<feature type="compositionally biased region" description="Basic and acidic residues" evidence="6">
    <location>
        <begin position="1143"/>
        <end position="1181"/>
    </location>
</feature>
<keyword evidence="3" id="KW-0597">Phosphoprotein</keyword>
<evidence type="ECO:0000256" key="6">
    <source>
        <dbReference type="SAM" id="MobiDB-lite"/>
    </source>
</evidence>
<feature type="region of interest" description="Disordered" evidence="6">
    <location>
        <begin position="301"/>
        <end position="323"/>
    </location>
</feature>
<dbReference type="InterPro" id="IPR003890">
    <property type="entry name" value="MIF4G-like_typ-3"/>
</dbReference>
<feature type="compositionally biased region" description="Basic and acidic residues" evidence="6">
    <location>
        <begin position="584"/>
        <end position="594"/>
    </location>
</feature>
<name>A0A851R8Y4_TYCCO</name>
<evidence type="ECO:0000256" key="5">
    <source>
        <dbReference type="ARBA" id="ARBA00022917"/>
    </source>
</evidence>
<accession>A0A851R8Y4</accession>
<keyword evidence="5" id="KW-0648">Protein biosynthesis</keyword>
<proteinExistence type="inferred from homology"/>
<feature type="domain" description="W2" evidence="7">
    <location>
        <begin position="1437"/>
        <end position="1542"/>
    </location>
</feature>
<feature type="region of interest" description="Disordered" evidence="6">
    <location>
        <begin position="1011"/>
        <end position="1246"/>
    </location>
</feature>
<dbReference type="GO" id="GO:0006417">
    <property type="term" value="P:regulation of translation"/>
    <property type="evidence" value="ECO:0007669"/>
    <property type="project" value="UniProtKB-KW"/>
</dbReference>
<feature type="compositionally biased region" description="Basic and acidic residues" evidence="6">
    <location>
        <begin position="1189"/>
        <end position="1227"/>
    </location>
</feature>
<dbReference type="SMART" id="SM00543">
    <property type="entry name" value="MIF4G"/>
    <property type="match status" value="1"/>
</dbReference>
<feature type="region of interest" description="Disordered" evidence="6">
    <location>
        <begin position="735"/>
        <end position="754"/>
    </location>
</feature>
<dbReference type="InterPro" id="IPR003307">
    <property type="entry name" value="W2_domain"/>
</dbReference>
<feature type="compositionally biased region" description="Low complexity" evidence="6">
    <location>
        <begin position="388"/>
        <end position="413"/>
    </location>
</feature>
<dbReference type="SMART" id="SM00544">
    <property type="entry name" value="MA3"/>
    <property type="match status" value="1"/>
</dbReference>
<keyword evidence="4" id="KW-0810">Translation regulation</keyword>
<evidence type="ECO:0000256" key="4">
    <source>
        <dbReference type="ARBA" id="ARBA00022845"/>
    </source>
</evidence>
<dbReference type="Proteomes" id="UP000631545">
    <property type="component" value="Unassembled WGS sequence"/>
</dbReference>
<dbReference type="GO" id="GO:0016281">
    <property type="term" value="C:eukaryotic translation initiation factor 4F complex"/>
    <property type="evidence" value="ECO:0007669"/>
    <property type="project" value="TreeGrafter"/>
</dbReference>
<dbReference type="PANTHER" id="PTHR23253">
    <property type="entry name" value="EUKARYOTIC TRANSLATION INITIATION FACTOR 4 GAMMA"/>
    <property type="match status" value="1"/>
</dbReference>
<dbReference type="Pfam" id="PF02847">
    <property type="entry name" value="MA3"/>
    <property type="match status" value="1"/>
</dbReference>
<evidence type="ECO:0000256" key="2">
    <source>
        <dbReference type="ARBA" id="ARBA00022540"/>
    </source>
</evidence>
<sequence>MNKAPQPTGGAPTAPHPAPSPGLPQPTFPPGQTAPVVFNPAQTSQMNTPSQPRQHFYQNRAQPPASASRVQSNTTARPGPPAHVYPAASQVMMIPSQISYTPSQGAYYIPGQGRSTYVVPTQQYPVQPGAPSFYPGASPTEFGTYAGAYYPAQGVQQFSAGVPTAQVIVSQQPPIPPKRERKTIRIRDPNQGGKDITEEIMSGARTSSTPTPPQAGSGLEPQANGETPHVAVIVRPGKCPCQGWPALVVSKPASLEPSKSASPSPPPPLIPEVEPVVLSPVTLLPLVPVPNMDMVAAEEGEEEAEEVAVPLPEPTPQEPVPPEVLPVPVVPSMPAVPLVPAAPSPPPVVAQAPEAPAKPASPSPPPPREEPCPEPTAEANGVLEETPETVPEAPVCQPVPVSEPVPVTTPDSPIAQPEELPLPNGVEGTSKVEPSEEQPESDVSPISEPEEPAQPGTPASPPAEEEEEETHVHGLVYWGAREGSVYGNRGLYVSVPVRGAWFLSFTFLPLLPVAMSVPKKKRRMKELNKKEAVGDLLDAFKEVSILGIASEVENKPPTSAPASEAEDVAPARPQEESEETWEEKEDKLAPEKGKAAGQKYGYKEEQWKPLNPEEKKRYDREFLLGFQFIFASMQKPEGLPQITDVVLDKANKTPLRAIDPIRISSMNCSPDFTPSFANLGRPVMGNRGLSRELSFFSMHQPSGLGPRRSQPSQRKEPRKIIATVSLNEDVKLNKAEKAWKPSSKRASEEEDPENIKTQELLRRVRSILNKLTPQMFQQLMKQVMELSIDTEERLKGVIDLVFEKAISEPNFSVAYANMCRCLMGLKVPTTDKPTVTVNFRKLLLNRCQKEFEKDKDDDEIFEKRQKEMDDASAPEEKARMKDELEEARDKARRRSLGNIKFIGELFKLKMLTEAIMHDCVVKLLKNHDEESLECLCRLLTTIGKDLDFEKAKPRMDQYFNQMEKIIKEKKTSSRIRFMLQDVIDLRRNSWVPRRGDQGPKTIDQIHKEAEMEEHREHIKVQQLMSKDKRRGPPGPSSGGRSSLVADDGWNTVPISKGNRPIDTSRLTKITKPGSIDSNNQLFAPGGRLSWGKGSSGGSGAKPSDSASDSGRPATSTLNRFSALQQSMPAESPESRRVVQRSSSSRDRSEKAGDKGDREPRLEKGSDRLERPDRGERVDRNRSALTKRSFSKETEDRSREREKQGGPEAVRKAASMTEERDRSRESIKQEPTPPATSTKPTLSEEELEKKSKAIIEEYLHINDMKEALQCVQELGSPSSLYIFVQNGIESTLERSTISREHMGALLCQLVKAGTLSKEQYYKGLREILEIAEDMEIDIPHIWLYLAELITPILQEEGIPMEELFREITKPLVPIGKATTLLVEVLGLLCKGMGQKTAGKLWRDGGLSWKEFLPEDQDVNKFVTEQKLEYTMGDSSDMPSRKELTSEELCKQLDKLLKENPNNQRIYDWIEANLSEQQVSSNTFIRALMTSVCHLAIVFENPYRVDATVIRNQAKLLQKYLRDEQKELQALYALQALVVKLDQP</sequence>
<dbReference type="FunFam" id="1.25.40.180:FF:000001">
    <property type="entry name" value="Eukaryotic translation initiation factor 4 gamma, 3, putative"/>
    <property type="match status" value="1"/>
</dbReference>
<dbReference type="InterPro" id="IPR003891">
    <property type="entry name" value="Initiation_fac_eIF4g_MI"/>
</dbReference>
<feature type="compositionally biased region" description="Low complexity" evidence="6">
    <location>
        <begin position="1"/>
        <end position="13"/>
    </location>
</feature>
<dbReference type="InterPro" id="IPR016024">
    <property type="entry name" value="ARM-type_fold"/>
</dbReference>
<evidence type="ECO:0000259" key="8">
    <source>
        <dbReference type="PROSITE" id="PS51366"/>
    </source>
</evidence>
<feature type="region of interest" description="Disordered" evidence="6">
    <location>
        <begin position="553"/>
        <end position="600"/>
    </location>
</feature>